<gene>
    <name evidence="2" type="ORF">SAMN05216474_2674</name>
</gene>
<dbReference type="Proteomes" id="UP000236454">
    <property type="component" value="Unassembled WGS sequence"/>
</dbReference>
<dbReference type="RefSeq" id="WP_090251411.1">
    <property type="nucleotide sequence ID" value="NZ_FPAS01000005.1"/>
</dbReference>
<organism evidence="2 3">
    <name type="scientific">Lishizhenia tianjinensis</name>
    <dbReference type="NCBI Taxonomy" id="477690"/>
    <lineage>
        <taxon>Bacteria</taxon>
        <taxon>Pseudomonadati</taxon>
        <taxon>Bacteroidota</taxon>
        <taxon>Flavobacteriia</taxon>
        <taxon>Flavobacteriales</taxon>
        <taxon>Crocinitomicaceae</taxon>
        <taxon>Lishizhenia</taxon>
    </lineage>
</organism>
<sequence length="414" mass="45003">MKRISSILFILGWMGFAHAQPTYDLCNQALEICANTPLTVNNIGATSCASCADDAPSCFTTQNSVWVKFTSDNNGGDASINFSNFSFQTGAAFQAVLFEASNGCDPNGLTEVSTCEANITTNFTLNAFALAANQEYFLLINGNAGAEGSLDLLLSGTAVQPDPVDLLISYENSIICFGEEVSINASITGCDTSAVNWYINGNFIETNTQGFFTTSALQDGDVVTADIVCFAPCNQTFTSNALPFTVNGFNVYAGVDRTIELGEDTQLNASTNAPTFTWFPTIGMKYPDLIQPFVSPKQTTTYTLTVTDGNCTSSDEVVVTVDSPLDIKNTFTPNGDGKNDTWEILGIEKYADCRVEIFNRWGQVVFKKTGYNKEEEWNGTHNGQNLPAGVYYYVIYLTQDKDETPLKGHINLIR</sequence>
<dbReference type="NCBIfam" id="TIGR04131">
    <property type="entry name" value="Bac_Flav_CTERM"/>
    <property type="match status" value="1"/>
</dbReference>
<feature type="chain" id="PRO_5014945409" evidence="1">
    <location>
        <begin position="20"/>
        <end position="414"/>
    </location>
</feature>
<name>A0A1I7BCN2_9FLAO</name>
<dbReference type="OrthoDB" id="9765926at2"/>
<keyword evidence="3" id="KW-1185">Reference proteome</keyword>
<reference evidence="2 3" key="1">
    <citation type="submission" date="2016-10" db="EMBL/GenBank/DDBJ databases">
        <authorList>
            <person name="de Groot N.N."/>
        </authorList>
    </citation>
    <scope>NUCLEOTIDE SEQUENCE [LARGE SCALE GENOMIC DNA]</scope>
    <source>
        <strain evidence="2 3">CGMCC 1.7005</strain>
    </source>
</reference>
<evidence type="ECO:0000313" key="2">
    <source>
        <dbReference type="EMBL" id="SFT84842.1"/>
    </source>
</evidence>
<dbReference type="Pfam" id="PF13585">
    <property type="entry name" value="CHU_C"/>
    <property type="match status" value="1"/>
</dbReference>
<keyword evidence="1" id="KW-0732">Signal</keyword>
<dbReference type="AlphaFoldDB" id="A0A1I7BCN2"/>
<dbReference type="InterPro" id="IPR026341">
    <property type="entry name" value="T9SS_type_B"/>
</dbReference>
<accession>A0A1I7BCN2</accession>
<evidence type="ECO:0000313" key="3">
    <source>
        <dbReference type="Proteomes" id="UP000236454"/>
    </source>
</evidence>
<feature type="signal peptide" evidence="1">
    <location>
        <begin position="1"/>
        <end position="19"/>
    </location>
</feature>
<dbReference type="STRING" id="477690.SAMN05216474_2674"/>
<evidence type="ECO:0000256" key="1">
    <source>
        <dbReference type="SAM" id="SignalP"/>
    </source>
</evidence>
<dbReference type="EMBL" id="FPAS01000005">
    <property type="protein sequence ID" value="SFT84842.1"/>
    <property type="molecule type" value="Genomic_DNA"/>
</dbReference>
<proteinExistence type="predicted"/>
<protein>
    <submittedName>
        <fullName evidence="2">Gliding motility-associated C-terminal domain-containing protein</fullName>
    </submittedName>
</protein>